<accession>A0ABY0U7Q8</accession>
<dbReference type="Gene3D" id="1.10.10.10">
    <property type="entry name" value="Winged helix-like DNA-binding domain superfamily/Winged helix DNA-binding domain"/>
    <property type="match status" value="1"/>
</dbReference>
<dbReference type="RefSeq" id="WP_091603058.1">
    <property type="nucleotide sequence ID" value="NZ_LT629754.1"/>
</dbReference>
<protein>
    <submittedName>
        <fullName evidence="1">RNA polymerase sigma factor, sigma-70 family</fullName>
    </submittedName>
</protein>
<organism evidence="1 2">
    <name type="scientific">Maribacter dokdonensis</name>
    <dbReference type="NCBI Taxonomy" id="320912"/>
    <lineage>
        <taxon>Bacteria</taxon>
        <taxon>Pseudomonadati</taxon>
        <taxon>Bacteroidota</taxon>
        <taxon>Flavobacteriia</taxon>
        <taxon>Flavobacteriales</taxon>
        <taxon>Flavobacteriaceae</taxon>
        <taxon>Maribacter</taxon>
    </lineage>
</organism>
<name>A0ABY0U7Q8_9FLAO</name>
<sequence>MEIAMNDVRIIMKETYSKLVSFKRKENRESFNKELLRILPKIYRYVSKRLNSAVANGKLNKGMFNPSDFTDQLFIEVYDNIDDIKSENELHVFLFKKVDELLEDSLVEEEFDHVFFDNIDTYSKPEWDAMEEDYTQDGDGDFLLLEEMDDSSLDKSNYTLDHVFITDEEKQLADKLDASLDKERINKHMQLVLDKMNLPMRTVFELFTNEGLTTEEIADIRKTTLDQVEELLASARQLLKNSFEKRFLIDSNY</sequence>
<proteinExistence type="predicted"/>
<dbReference type="Proteomes" id="UP000199574">
    <property type="component" value="Chromosome I"/>
</dbReference>
<dbReference type="InterPro" id="IPR013324">
    <property type="entry name" value="RNA_pol_sigma_r3/r4-like"/>
</dbReference>
<evidence type="ECO:0000313" key="1">
    <source>
        <dbReference type="EMBL" id="SDS13652.1"/>
    </source>
</evidence>
<gene>
    <name evidence="1" type="ORF">SAMN05192545_0839</name>
</gene>
<dbReference type="GeneID" id="90592781"/>
<evidence type="ECO:0000313" key="2">
    <source>
        <dbReference type="Proteomes" id="UP000199574"/>
    </source>
</evidence>
<dbReference type="EMBL" id="LT629754">
    <property type="protein sequence ID" value="SDS13652.1"/>
    <property type="molecule type" value="Genomic_DNA"/>
</dbReference>
<dbReference type="InterPro" id="IPR036388">
    <property type="entry name" value="WH-like_DNA-bd_sf"/>
</dbReference>
<reference evidence="1 2" key="1">
    <citation type="submission" date="2016-10" db="EMBL/GenBank/DDBJ databases">
        <authorList>
            <person name="Varghese N."/>
            <person name="Submissions S."/>
        </authorList>
    </citation>
    <scope>NUCLEOTIDE SEQUENCE [LARGE SCALE GENOMIC DNA]</scope>
    <source>
        <strain evidence="1 2">MAR_2009_60</strain>
    </source>
</reference>
<keyword evidence="2" id="KW-1185">Reference proteome</keyword>
<dbReference type="SUPFAM" id="SSF88659">
    <property type="entry name" value="Sigma3 and sigma4 domains of RNA polymerase sigma factors"/>
    <property type="match status" value="1"/>
</dbReference>